<dbReference type="SUPFAM" id="SSF46894">
    <property type="entry name" value="C-terminal effector domain of the bipartite response regulators"/>
    <property type="match status" value="1"/>
</dbReference>
<keyword evidence="2" id="KW-0238">DNA-binding</keyword>
<comment type="caution">
    <text evidence="5">The sequence shown here is derived from an EMBL/GenBank/DDBJ whole genome shotgun (WGS) entry which is preliminary data.</text>
</comment>
<keyword evidence="1" id="KW-0805">Transcription regulation</keyword>
<dbReference type="Proteomes" id="UP000241964">
    <property type="component" value="Unassembled WGS sequence"/>
</dbReference>
<dbReference type="EMBL" id="PYAS01000003">
    <property type="protein sequence ID" value="PSL31350.1"/>
    <property type="molecule type" value="Genomic_DNA"/>
</dbReference>
<evidence type="ECO:0000256" key="1">
    <source>
        <dbReference type="ARBA" id="ARBA00023015"/>
    </source>
</evidence>
<name>A0A2P8GBK3_9BACT</name>
<accession>A0A2P8GBK3</accession>
<evidence type="ECO:0000313" key="6">
    <source>
        <dbReference type="Proteomes" id="UP000241964"/>
    </source>
</evidence>
<protein>
    <submittedName>
        <fullName evidence="5">Regulatory LuxR family protein</fullName>
    </submittedName>
</protein>
<dbReference type="OrthoDB" id="1727128at2"/>
<evidence type="ECO:0000256" key="2">
    <source>
        <dbReference type="ARBA" id="ARBA00023125"/>
    </source>
</evidence>
<proteinExistence type="predicted"/>
<dbReference type="PRINTS" id="PR00038">
    <property type="entry name" value="HTHLUXR"/>
</dbReference>
<dbReference type="InterPro" id="IPR016032">
    <property type="entry name" value="Sig_transdc_resp-reg_C-effctor"/>
</dbReference>
<dbReference type="InterPro" id="IPR036388">
    <property type="entry name" value="WH-like_DNA-bd_sf"/>
</dbReference>
<reference evidence="5 6" key="1">
    <citation type="submission" date="2018-03" db="EMBL/GenBank/DDBJ databases">
        <title>Genomic Encyclopedia of Archaeal and Bacterial Type Strains, Phase II (KMG-II): from individual species to whole genera.</title>
        <authorList>
            <person name="Goeker M."/>
        </authorList>
    </citation>
    <scope>NUCLEOTIDE SEQUENCE [LARGE SCALE GENOMIC DNA]</scope>
    <source>
        <strain evidence="5 6">DSM 29057</strain>
    </source>
</reference>
<dbReference type="PANTHER" id="PTHR44688">
    <property type="entry name" value="DNA-BINDING TRANSCRIPTIONAL ACTIVATOR DEVR_DOSR"/>
    <property type="match status" value="1"/>
</dbReference>
<dbReference type="RefSeq" id="WP_106594695.1">
    <property type="nucleotide sequence ID" value="NZ_PYAS01000003.1"/>
</dbReference>
<dbReference type="InterPro" id="IPR000792">
    <property type="entry name" value="Tscrpt_reg_LuxR_C"/>
</dbReference>
<feature type="domain" description="HTH luxR-type" evidence="4">
    <location>
        <begin position="80"/>
        <end position="145"/>
    </location>
</feature>
<evidence type="ECO:0000256" key="3">
    <source>
        <dbReference type="ARBA" id="ARBA00023163"/>
    </source>
</evidence>
<dbReference type="SMART" id="SM00421">
    <property type="entry name" value="HTH_LUXR"/>
    <property type="match status" value="1"/>
</dbReference>
<dbReference type="PANTHER" id="PTHR44688:SF16">
    <property type="entry name" value="DNA-BINDING TRANSCRIPTIONAL ACTIVATOR DEVR_DOSR"/>
    <property type="match status" value="1"/>
</dbReference>
<dbReference type="CDD" id="cd06170">
    <property type="entry name" value="LuxR_C_like"/>
    <property type="match status" value="1"/>
</dbReference>
<dbReference type="Gene3D" id="1.10.10.10">
    <property type="entry name" value="Winged helix-like DNA-binding domain superfamily/Winged helix DNA-binding domain"/>
    <property type="match status" value="1"/>
</dbReference>
<keyword evidence="3" id="KW-0804">Transcription</keyword>
<dbReference type="GO" id="GO:0003677">
    <property type="term" value="F:DNA binding"/>
    <property type="evidence" value="ECO:0007669"/>
    <property type="project" value="UniProtKB-KW"/>
</dbReference>
<dbReference type="GO" id="GO:0006355">
    <property type="term" value="P:regulation of DNA-templated transcription"/>
    <property type="evidence" value="ECO:0007669"/>
    <property type="project" value="InterPro"/>
</dbReference>
<gene>
    <name evidence="5" type="ORF">CLV60_103216</name>
</gene>
<dbReference type="PROSITE" id="PS00622">
    <property type="entry name" value="HTH_LUXR_1"/>
    <property type="match status" value="1"/>
</dbReference>
<evidence type="ECO:0000313" key="5">
    <source>
        <dbReference type="EMBL" id="PSL31350.1"/>
    </source>
</evidence>
<sequence>MAARLSLNVCTFKEEKSEEISFFSSEEWNNDTERRLLAKIQEILTVGKSLVSSFELGIKIQTNNPELFLFSIGKLAAKKAEVKPTNLSIREIEVLSLIMQGLTNNEIAEKLFISYETVKSHRKNILEKTGAKNTAALIHHYHETFSDKD</sequence>
<dbReference type="PROSITE" id="PS50043">
    <property type="entry name" value="HTH_LUXR_2"/>
    <property type="match status" value="1"/>
</dbReference>
<keyword evidence="6" id="KW-1185">Reference proteome</keyword>
<dbReference type="Pfam" id="PF00196">
    <property type="entry name" value="GerE"/>
    <property type="match status" value="1"/>
</dbReference>
<dbReference type="AlphaFoldDB" id="A0A2P8GBK3"/>
<evidence type="ECO:0000259" key="4">
    <source>
        <dbReference type="PROSITE" id="PS50043"/>
    </source>
</evidence>
<organism evidence="5 6">
    <name type="scientific">Dyadobacter jiangsuensis</name>
    <dbReference type="NCBI Taxonomy" id="1591085"/>
    <lineage>
        <taxon>Bacteria</taxon>
        <taxon>Pseudomonadati</taxon>
        <taxon>Bacteroidota</taxon>
        <taxon>Cytophagia</taxon>
        <taxon>Cytophagales</taxon>
        <taxon>Spirosomataceae</taxon>
        <taxon>Dyadobacter</taxon>
    </lineage>
</organism>